<keyword evidence="2" id="KW-0813">Transport</keyword>
<keyword evidence="6" id="KW-0547">Nucleotide-binding</keyword>
<evidence type="ECO:0000256" key="5">
    <source>
        <dbReference type="ARBA" id="ARBA00022692"/>
    </source>
</evidence>
<organism evidence="14 15">
    <name type="scientific">Thermocatellispora tengchongensis</name>
    <dbReference type="NCBI Taxonomy" id="1073253"/>
    <lineage>
        <taxon>Bacteria</taxon>
        <taxon>Bacillati</taxon>
        <taxon>Actinomycetota</taxon>
        <taxon>Actinomycetes</taxon>
        <taxon>Streptosporangiales</taxon>
        <taxon>Streptosporangiaceae</taxon>
        <taxon>Thermocatellispora</taxon>
    </lineage>
</organism>
<feature type="transmembrane region" description="Helical" evidence="11">
    <location>
        <begin position="274"/>
        <end position="297"/>
    </location>
</feature>
<evidence type="ECO:0000256" key="11">
    <source>
        <dbReference type="SAM" id="Phobius"/>
    </source>
</evidence>
<keyword evidence="15" id="KW-1185">Reference proteome</keyword>
<feature type="domain" description="ABC transporter" evidence="12">
    <location>
        <begin position="331"/>
        <end position="566"/>
    </location>
</feature>
<dbReference type="PANTHER" id="PTHR24221">
    <property type="entry name" value="ATP-BINDING CASSETTE SUB-FAMILY B"/>
    <property type="match status" value="1"/>
</dbReference>
<comment type="subcellular location">
    <subcellularLocation>
        <location evidence="1">Cell inner membrane</location>
        <topology evidence="1">Multi-pass membrane protein</topology>
    </subcellularLocation>
</comment>
<dbReference type="EMBL" id="JACHGN010000006">
    <property type="protein sequence ID" value="MBB5133737.1"/>
    <property type="molecule type" value="Genomic_DNA"/>
</dbReference>
<sequence>MIRKLYRLCPDAGLMARLGLLTAILAVLQGLLLGTLVPIVRALLRPEPDLDAAGPWLVAGGIGLAAYGVLTVIATPVGFAASMQMTAQLRHRLMRHVTTLPLGWFTTERKARLARTVTADAGAIGTLAVTIGQPAITSVLVPATVIAVTFAVDWRLALLFLAVVPAAYLTLRRAGRVSSIAEKELDQAATEIAGRAIELGQAQPVLRAAGKGGTGGDRMREALDEHRRSYRRGLDRSLLPDLSFTGVVMAGFVAVLSLGAQLLLSGALTVPDTIALLVLAVRFLEPLGTLIELIGALRAMENGIGRVEAILDVPELPRSPRPVRRVADAGIEFDDVTFSYGAAPALSGVSFRCRPGTTTALVGPSGSGKTTVIRLIARFFDAGSGHVRVGGRDVRDYDHAALLDEIAIVFQDVYLFDTTIEENLRLARPDATRAELEDAAREARLDEVVERLPDGWDTRVGEGGAQLSGGERQRVSIARAFLKRARIVLIDEAASALDPESERAVGYAIARLARDPERTVIVIAHRPATLTAADQVITLDAGQVTEAGTPAGLRTAGGAFARLFDQYDSARRWHIAPAGPR</sequence>
<comment type="caution">
    <text evidence="14">The sequence shown here is derived from an EMBL/GenBank/DDBJ whole genome shotgun (WGS) entry which is preliminary data.</text>
</comment>
<dbReference type="Pfam" id="PF00664">
    <property type="entry name" value="ABC_membrane"/>
    <property type="match status" value="1"/>
</dbReference>
<feature type="transmembrane region" description="Helical" evidence="11">
    <location>
        <begin position="56"/>
        <end position="82"/>
    </location>
</feature>
<evidence type="ECO:0000256" key="6">
    <source>
        <dbReference type="ARBA" id="ARBA00022741"/>
    </source>
</evidence>
<dbReference type="RefSeq" id="WP_185050669.1">
    <property type="nucleotide sequence ID" value="NZ_BAABIX010000001.1"/>
</dbReference>
<feature type="transmembrane region" description="Helical" evidence="11">
    <location>
        <begin position="238"/>
        <end position="262"/>
    </location>
</feature>
<keyword evidence="3" id="KW-1003">Cell membrane</keyword>
<evidence type="ECO:0000256" key="1">
    <source>
        <dbReference type="ARBA" id="ARBA00004429"/>
    </source>
</evidence>
<feature type="transmembrane region" description="Helical" evidence="11">
    <location>
        <begin position="20"/>
        <end position="44"/>
    </location>
</feature>
<evidence type="ECO:0000313" key="15">
    <source>
        <dbReference type="Proteomes" id="UP000578449"/>
    </source>
</evidence>
<dbReference type="GO" id="GO:0140359">
    <property type="term" value="F:ABC-type transporter activity"/>
    <property type="evidence" value="ECO:0007669"/>
    <property type="project" value="InterPro"/>
</dbReference>
<feature type="domain" description="ABC transmembrane type-1" evidence="13">
    <location>
        <begin position="18"/>
        <end position="299"/>
    </location>
</feature>
<dbReference type="SUPFAM" id="SSF52540">
    <property type="entry name" value="P-loop containing nucleoside triphosphate hydrolases"/>
    <property type="match status" value="1"/>
</dbReference>
<dbReference type="SMART" id="SM00382">
    <property type="entry name" value="AAA"/>
    <property type="match status" value="1"/>
</dbReference>
<accession>A0A840P951</accession>
<dbReference type="GO" id="GO:0034040">
    <property type="term" value="F:ATPase-coupled lipid transmembrane transporter activity"/>
    <property type="evidence" value="ECO:0007669"/>
    <property type="project" value="TreeGrafter"/>
</dbReference>
<dbReference type="InterPro" id="IPR003593">
    <property type="entry name" value="AAA+_ATPase"/>
</dbReference>
<evidence type="ECO:0000259" key="12">
    <source>
        <dbReference type="PROSITE" id="PS50893"/>
    </source>
</evidence>
<dbReference type="SUPFAM" id="SSF90123">
    <property type="entry name" value="ABC transporter transmembrane region"/>
    <property type="match status" value="1"/>
</dbReference>
<dbReference type="PROSITE" id="PS00211">
    <property type="entry name" value="ABC_TRANSPORTER_1"/>
    <property type="match status" value="1"/>
</dbReference>
<evidence type="ECO:0000256" key="4">
    <source>
        <dbReference type="ARBA" id="ARBA00022519"/>
    </source>
</evidence>
<gene>
    <name evidence="14" type="ORF">HNP84_003463</name>
</gene>
<evidence type="ECO:0000256" key="9">
    <source>
        <dbReference type="ARBA" id="ARBA00023136"/>
    </source>
</evidence>
<dbReference type="InterPro" id="IPR011527">
    <property type="entry name" value="ABC1_TM_dom"/>
</dbReference>
<dbReference type="PROSITE" id="PS50929">
    <property type="entry name" value="ABC_TM1F"/>
    <property type="match status" value="1"/>
</dbReference>
<evidence type="ECO:0000256" key="8">
    <source>
        <dbReference type="ARBA" id="ARBA00022989"/>
    </source>
</evidence>
<dbReference type="GO" id="GO:0016887">
    <property type="term" value="F:ATP hydrolysis activity"/>
    <property type="evidence" value="ECO:0007669"/>
    <property type="project" value="InterPro"/>
</dbReference>
<evidence type="ECO:0000256" key="3">
    <source>
        <dbReference type="ARBA" id="ARBA00022475"/>
    </source>
</evidence>
<keyword evidence="7 14" id="KW-0067">ATP-binding</keyword>
<evidence type="ECO:0000259" key="13">
    <source>
        <dbReference type="PROSITE" id="PS50929"/>
    </source>
</evidence>
<evidence type="ECO:0000256" key="10">
    <source>
        <dbReference type="ARBA" id="ARBA00023455"/>
    </source>
</evidence>
<dbReference type="InterPro" id="IPR003439">
    <property type="entry name" value="ABC_transporter-like_ATP-bd"/>
</dbReference>
<dbReference type="GO" id="GO:0005524">
    <property type="term" value="F:ATP binding"/>
    <property type="evidence" value="ECO:0007669"/>
    <property type="project" value="UniProtKB-KW"/>
</dbReference>
<dbReference type="Gene3D" id="3.40.50.300">
    <property type="entry name" value="P-loop containing nucleotide triphosphate hydrolases"/>
    <property type="match status" value="1"/>
</dbReference>
<dbReference type="CDD" id="cd07346">
    <property type="entry name" value="ABC_6TM_exporters"/>
    <property type="match status" value="1"/>
</dbReference>
<dbReference type="Proteomes" id="UP000578449">
    <property type="component" value="Unassembled WGS sequence"/>
</dbReference>
<reference evidence="14 15" key="1">
    <citation type="submission" date="2020-08" db="EMBL/GenBank/DDBJ databases">
        <title>Genomic Encyclopedia of Type Strains, Phase IV (KMG-IV): sequencing the most valuable type-strain genomes for metagenomic binning, comparative biology and taxonomic classification.</title>
        <authorList>
            <person name="Goeker M."/>
        </authorList>
    </citation>
    <scope>NUCLEOTIDE SEQUENCE [LARGE SCALE GENOMIC DNA]</scope>
    <source>
        <strain evidence="14 15">DSM 45615</strain>
    </source>
</reference>
<keyword evidence="5 11" id="KW-0812">Transmembrane</keyword>
<dbReference type="Gene3D" id="1.20.1560.10">
    <property type="entry name" value="ABC transporter type 1, transmembrane domain"/>
    <property type="match status" value="1"/>
</dbReference>
<feature type="transmembrane region" description="Helical" evidence="11">
    <location>
        <begin position="122"/>
        <end position="148"/>
    </location>
</feature>
<protein>
    <submittedName>
        <fullName evidence="14">ATP-binding cassette subfamily B protein</fullName>
    </submittedName>
</protein>
<dbReference type="InterPro" id="IPR017871">
    <property type="entry name" value="ABC_transporter-like_CS"/>
</dbReference>
<dbReference type="PANTHER" id="PTHR24221:SF654">
    <property type="entry name" value="ATP-BINDING CASSETTE SUB-FAMILY B MEMBER 6"/>
    <property type="match status" value="1"/>
</dbReference>
<dbReference type="PROSITE" id="PS50893">
    <property type="entry name" value="ABC_TRANSPORTER_2"/>
    <property type="match status" value="1"/>
</dbReference>
<evidence type="ECO:0000313" key="14">
    <source>
        <dbReference type="EMBL" id="MBB5133737.1"/>
    </source>
</evidence>
<dbReference type="InterPro" id="IPR039421">
    <property type="entry name" value="Type_1_exporter"/>
</dbReference>
<dbReference type="InterPro" id="IPR036640">
    <property type="entry name" value="ABC1_TM_sf"/>
</dbReference>
<evidence type="ECO:0000256" key="7">
    <source>
        <dbReference type="ARBA" id="ARBA00022840"/>
    </source>
</evidence>
<dbReference type="GO" id="GO:0005886">
    <property type="term" value="C:plasma membrane"/>
    <property type="evidence" value="ECO:0007669"/>
    <property type="project" value="UniProtKB-SubCell"/>
</dbReference>
<keyword evidence="4" id="KW-0997">Cell inner membrane</keyword>
<dbReference type="Pfam" id="PF00005">
    <property type="entry name" value="ABC_tran"/>
    <property type="match status" value="1"/>
</dbReference>
<name>A0A840P951_9ACTN</name>
<comment type="similarity">
    <text evidence="10">Belongs to the ABC transporter superfamily. Siderophore-Fe(3+) uptake transporter (SIUT) (TC 3.A.1.21) family.</text>
</comment>
<dbReference type="FunFam" id="3.40.50.300:FF:000221">
    <property type="entry name" value="Multidrug ABC transporter ATP-binding protein"/>
    <property type="match status" value="1"/>
</dbReference>
<dbReference type="AlphaFoldDB" id="A0A840P951"/>
<feature type="transmembrane region" description="Helical" evidence="11">
    <location>
        <begin position="154"/>
        <end position="171"/>
    </location>
</feature>
<evidence type="ECO:0000256" key="2">
    <source>
        <dbReference type="ARBA" id="ARBA00022448"/>
    </source>
</evidence>
<keyword evidence="8 11" id="KW-1133">Transmembrane helix</keyword>
<proteinExistence type="inferred from homology"/>
<keyword evidence="9 11" id="KW-0472">Membrane</keyword>
<dbReference type="InterPro" id="IPR027417">
    <property type="entry name" value="P-loop_NTPase"/>
</dbReference>